<evidence type="ECO:0000256" key="4">
    <source>
        <dbReference type="SAM" id="Phobius"/>
    </source>
</evidence>
<comment type="caution">
    <text evidence="5">The sequence shown here is derived from an EMBL/GenBank/DDBJ whole genome shotgun (WGS) entry which is preliminary data.</text>
</comment>
<keyword evidence="4" id="KW-1133">Transmembrane helix</keyword>
<evidence type="ECO:0000256" key="2">
    <source>
        <dbReference type="ARBA" id="ARBA00010441"/>
    </source>
</evidence>
<evidence type="ECO:0000313" key="6">
    <source>
        <dbReference type="Proteomes" id="UP001058974"/>
    </source>
</evidence>
<dbReference type="PANTHER" id="PTHR10414">
    <property type="entry name" value="ETHANOLAMINEPHOSPHOTRANSFERASE"/>
    <property type="match status" value="1"/>
</dbReference>
<feature type="transmembrane region" description="Helical" evidence="4">
    <location>
        <begin position="43"/>
        <end position="62"/>
    </location>
</feature>
<feature type="transmembrane region" description="Helical" evidence="4">
    <location>
        <begin position="176"/>
        <end position="199"/>
    </location>
</feature>
<evidence type="ECO:0000256" key="3">
    <source>
        <dbReference type="ARBA" id="ARBA00023136"/>
    </source>
</evidence>
<accession>A0A9D5BGW3</accession>
<protein>
    <submittedName>
        <fullName evidence="5">Choline/ethanolaminephosphotransferase 1, variant 2</fullName>
    </submittedName>
</protein>
<name>A0A9D5BGW3_PEA</name>
<feature type="transmembrane region" description="Helical" evidence="4">
    <location>
        <begin position="82"/>
        <end position="104"/>
    </location>
</feature>
<dbReference type="EMBL" id="JAMSHJ010000001">
    <property type="protein sequence ID" value="KAI5443322.1"/>
    <property type="molecule type" value="Genomic_DNA"/>
</dbReference>
<evidence type="ECO:0000256" key="1">
    <source>
        <dbReference type="ARBA" id="ARBA00004370"/>
    </source>
</evidence>
<dbReference type="Proteomes" id="UP001058974">
    <property type="component" value="Chromosome 1"/>
</dbReference>
<keyword evidence="4" id="KW-0812">Transmembrane</keyword>
<sequence length="257" mass="28601">MCGRSTFWWWLISAITFYLATWEHYFTNTLILPVVNGPTEGLMIIYFAHFFTAVVGAEWWAQQFGKSLPFLNWLPVLADVPTFTAILCLMITFGVIPTVAFNVINVSKVVKSRNGSIALALAMVTTFHIGILPYNLAAVLITSFFVQLYPFVVLVGGVLLWDYLSPSDIIANYPHLVVMGTGLTFGYLVSLMYLPLAIANALASKLNDGVPIVNERLVLFGYCAFTASLYLHFATSVIREITNALGIYCFRITRKEA</sequence>
<dbReference type="Gramene" id="Psat01G0210700-T2">
    <property type="protein sequence ID" value="KAI5443322.1"/>
    <property type="gene ID" value="KIW84_012107"/>
</dbReference>
<dbReference type="PANTHER" id="PTHR10414:SF37">
    <property type="entry name" value="BB IN A BOXCAR, ISOFORM C"/>
    <property type="match status" value="1"/>
</dbReference>
<keyword evidence="3 4" id="KW-0472">Membrane</keyword>
<reference evidence="5 6" key="1">
    <citation type="journal article" date="2022" name="Nat. Genet.">
        <title>Improved pea reference genome and pan-genome highlight genomic features and evolutionary characteristics.</title>
        <authorList>
            <person name="Yang T."/>
            <person name="Liu R."/>
            <person name="Luo Y."/>
            <person name="Hu S."/>
            <person name="Wang D."/>
            <person name="Wang C."/>
            <person name="Pandey M.K."/>
            <person name="Ge S."/>
            <person name="Xu Q."/>
            <person name="Li N."/>
            <person name="Li G."/>
            <person name="Huang Y."/>
            <person name="Saxena R.K."/>
            <person name="Ji Y."/>
            <person name="Li M."/>
            <person name="Yan X."/>
            <person name="He Y."/>
            <person name="Liu Y."/>
            <person name="Wang X."/>
            <person name="Xiang C."/>
            <person name="Varshney R.K."/>
            <person name="Ding H."/>
            <person name="Gao S."/>
            <person name="Zong X."/>
        </authorList>
    </citation>
    <scope>NUCLEOTIDE SEQUENCE [LARGE SCALE GENOMIC DNA]</scope>
    <source>
        <strain evidence="5 6">cv. Zhongwan 6</strain>
    </source>
</reference>
<keyword evidence="6" id="KW-1185">Reference proteome</keyword>
<feature type="transmembrane region" description="Helical" evidence="4">
    <location>
        <begin position="219"/>
        <end position="238"/>
    </location>
</feature>
<proteinExistence type="inferred from homology"/>
<dbReference type="InterPro" id="IPR014472">
    <property type="entry name" value="CHOPT"/>
</dbReference>
<dbReference type="GO" id="GO:0016020">
    <property type="term" value="C:membrane"/>
    <property type="evidence" value="ECO:0007669"/>
    <property type="project" value="UniProtKB-SubCell"/>
</dbReference>
<feature type="transmembrane region" description="Helical" evidence="4">
    <location>
        <begin position="116"/>
        <end position="134"/>
    </location>
</feature>
<dbReference type="GO" id="GO:0008610">
    <property type="term" value="P:lipid biosynthetic process"/>
    <property type="evidence" value="ECO:0007669"/>
    <property type="project" value="UniProtKB-ARBA"/>
</dbReference>
<gene>
    <name evidence="5" type="ORF">KIW84_012107</name>
</gene>
<dbReference type="AlphaFoldDB" id="A0A9D5BGW3"/>
<feature type="transmembrane region" description="Helical" evidence="4">
    <location>
        <begin position="140"/>
        <end position="164"/>
    </location>
</feature>
<organism evidence="5 6">
    <name type="scientific">Pisum sativum</name>
    <name type="common">Garden pea</name>
    <name type="synonym">Lathyrus oleraceus</name>
    <dbReference type="NCBI Taxonomy" id="3888"/>
    <lineage>
        <taxon>Eukaryota</taxon>
        <taxon>Viridiplantae</taxon>
        <taxon>Streptophyta</taxon>
        <taxon>Embryophyta</taxon>
        <taxon>Tracheophyta</taxon>
        <taxon>Spermatophyta</taxon>
        <taxon>Magnoliopsida</taxon>
        <taxon>eudicotyledons</taxon>
        <taxon>Gunneridae</taxon>
        <taxon>Pentapetalae</taxon>
        <taxon>rosids</taxon>
        <taxon>fabids</taxon>
        <taxon>Fabales</taxon>
        <taxon>Fabaceae</taxon>
        <taxon>Papilionoideae</taxon>
        <taxon>50 kb inversion clade</taxon>
        <taxon>NPAAA clade</taxon>
        <taxon>Hologalegina</taxon>
        <taxon>IRL clade</taxon>
        <taxon>Fabeae</taxon>
        <taxon>Lathyrus</taxon>
    </lineage>
</organism>
<evidence type="ECO:0000313" key="5">
    <source>
        <dbReference type="EMBL" id="KAI5443322.1"/>
    </source>
</evidence>
<comment type="similarity">
    <text evidence="2">Belongs to the CDP-alcohol phosphatidyltransferase class-I family.</text>
</comment>
<feature type="transmembrane region" description="Helical" evidence="4">
    <location>
        <begin position="6"/>
        <end position="22"/>
    </location>
</feature>
<comment type="subcellular location">
    <subcellularLocation>
        <location evidence="1">Membrane</location>
    </subcellularLocation>
</comment>